<evidence type="ECO:0000313" key="3">
    <source>
        <dbReference type="Proteomes" id="UP001064489"/>
    </source>
</evidence>
<accession>A0AAD5IDY2</accession>
<gene>
    <name evidence="2" type="ORF">LWI28_009943</name>
</gene>
<reference evidence="2" key="1">
    <citation type="journal article" date="2022" name="Plant J.">
        <title>Strategies of tolerance reflected in two North American maple genomes.</title>
        <authorList>
            <person name="McEvoy S.L."/>
            <person name="Sezen U.U."/>
            <person name="Trouern-Trend A."/>
            <person name="McMahon S.M."/>
            <person name="Schaberg P.G."/>
            <person name="Yang J."/>
            <person name="Wegrzyn J.L."/>
            <person name="Swenson N.G."/>
        </authorList>
    </citation>
    <scope>NUCLEOTIDE SEQUENCE</scope>
    <source>
        <strain evidence="2">91603</strain>
    </source>
</reference>
<sequence>MAGTSSAILGSLARFLSNLLRLFQWGMFQCQTLLILPAGDGMWRSLEDFCSLLMLKSFSLFLSAGMGGDDFLLWHFDKTCMYYVQSGYRIATENALFASVSNQAMSSKWWELLWSLNVPPKVCIFIWRACWNALPFLENLWKRKSVDNPVCPLCEAQRETTSHALF</sequence>
<evidence type="ECO:0000313" key="2">
    <source>
        <dbReference type="EMBL" id="KAI9160611.1"/>
    </source>
</evidence>
<feature type="domain" description="Reverse transcriptase zinc-binding" evidence="1">
    <location>
        <begin position="97"/>
        <end position="166"/>
    </location>
</feature>
<dbReference type="AlphaFoldDB" id="A0AAD5IDY2"/>
<keyword evidence="3" id="KW-1185">Reference proteome</keyword>
<protein>
    <recommendedName>
        <fullName evidence="1">Reverse transcriptase zinc-binding domain-containing protein</fullName>
    </recommendedName>
</protein>
<organism evidence="2 3">
    <name type="scientific">Acer negundo</name>
    <name type="common">Box elder</name>
    <dbReference type="NCBI Taxonomy" id="4023"/>
    <lineage>
        <taxon>Eukaryota</taxon>
        <taxon>Viridiplantae</taxon>
        <taxon>Streptophyta</taxon>
        <taxon>Embryophyta</taxon>
        <taxon>Tracheophyta</taxon>
        <taxon>Spermatophyta</taxon>
        <taxon>Magnoliopsida</taxon>
        <taxon>eudicotyledons</taxon>
        <taxon>Gunneridae</taxon>
        <taxon>Pentapetalae</taxon>
        <taxon>rosids</taxon>
        <taxon>malvids</taxon>
        <taxon>Sapindales</taxon>
        <taxon>Sapindaceae</taxon>
        <taxon>Hippocastanoideae</taxon>
        <taxon>Acereae</taxon>
        <taxon>Acer</taxon>
    </lineage>
</organism>
<dbReference type="Proteomes" id="UP001064489">
    <property type="component" value="Chromosome 2"/>
</dbReference>
<evidence type="ECO:0000259" key="1">
    <source>
        <dbReference type="Pfam" id="PF13966"/>
    </source>
</evidence>
<dbReference type="EMBL" id="JAJSOW010000106">
    <property type="protein sequence ID" value="KAI9160611.1"/>
    <property type="molecule type" value="Genomic_DNA"/>
</dbReference>
<comment type="caution">
    <text evidence="2">The sequence shown here is derived from an EMBL/GenBank/DDBJ whole genome shotgun (WGS) entry which is preliminary data.</text>
</comment>
<proteinExistence type="predicted"/>
<name>A0AAD5IDY2_ACENE</name>
<reference evidence="2" key="2">
    <citation type="submission" date="2023-02" db="EMBL/GenBank/DDBJ databases">
        <authorList>
            <person name="Swenson N.G."/>
            <person name="Wegrzyn J.L."/>
            <person name="Mcevoy S.L."/>
        </authorList>
    </citation>
    <scope>NUCLEOTIDE SEQUENCE</scope>
    <source>
        <strain evidence="2">91603</strain>
        <tissue evidence="2">Leaf</tissue>
    </source>
</reference>
<dbReference type="InterPro" id="IPR026960">
    <property type="entry name" value="RVT-Znf"/>
</dbReference>
<dbReference type="Pfam" id="PF13966">
    <property type="entry name" value="zf-RVT"/>
    <property type="match status" value="1"/>
</dbReference>